<keyword evidence="4" id="KW-1185">Reference proteome</keyword>
<reference evidence="3" key="1">
    <citation type="submission" date="2020-06" db="EMBL/GenBank/DDBJ databases">
        <authorList>
            <consortium name="Plant Systems Biology data submission"/>
        </authorList>
    </citation>
    <scope>NUCLEOTIDE SEQUENCE</scope>
    <source>
        <strain evidence="3">D6</strain>
    </source>
</reference>
<sequence length="312" mass="34991">MTPLLGNAMEQVLEWQEQTVLFGATPEKEFDSCIELNLHKMNAGECTLTILKLGQQFEGISRRWRLFKRTIGSGTDTGVDACLGSSHGTTSRVENNGQDPFRLSHVAAEDLYVAQGYERNVTIDFLQTVQESIESDNVVVDDKFPVATGILFTTDIEVHTYLHNFWTTSQATISSNNNNNNNNNQTQQQFQEQTAMARKEFVAALTEKVVSAIDTYDALPTTRVPTLEAYQRLPTRSLPPGTQSESDWHQYSSLRIWIDCSVLFISSPFLFGVWSIRHRTDRIVRASQPLFLVMICAGAIIFGSAINCPARD</sequence>
<comment type="caution">
    <text evidence="3">The sequence shown here is derived from an EMBL/GenBank/DDBJ whole genome shotgun (WGS) entry which is preliminary data.</text>
</comment>
<feature type="transmembrane region" description="Helical" evidence="2">
    <location>
        <begin position="288"/>
        <end position="306"/>
    </location>
</feature>
<keyword evidence="2" id="KW-0472">Membrane</keyword>
<evidence type="ECO:0000256" key="2">
    <source>
        <dbReference type="SAM" id="Phobius"/>
    </source>
</evidence>
<dbReference type="AlphaFoldDB" id="A0A9N8EJI4"/>
<name>A0A9N8EJI4_9STRA</name>
<evidence type="ECO:0000256" key="1">
    <source>
        <dbReference type="SAM" id="MobiDB-lite"/>
    </source>
</evidence>
<evidence type="ECO:0000313" key="4">
    <source>
        <dbReference type="Proteomes" id="UP001153069"/>
    </source>
</evidence>
<keyword evidence="2" id="KW-0812">Transmembrane</keyword>
<keyword evidence="2" id="KW-1133">Transmembrane helix</keyword>
<dbReference type="Proteomes" id="UP001153069">
    <property type="component" value="Unassembled WGS sequence"/>
</dbReference>
<feature type="region of interest" description="Disordered" evidence="1">
    <location>
        <begin position="173"/>
        <end position="192"/>
    </location>
</feature>
<protein>
    <submittedName>
        <fullName evidence="3">Uncharacterized protein</fullName>
    </submittedName>
</protein>
<dbReference type="EMBL" id="CAICTM010001281">
    <property type="protein sequence ID" value="CAB9522242.1"/>
    <property type="molecule type" value="Genomic_DNA"/>
</dbReference>
<feature type="transmembrane region" description="Helical" evidence="2">
    <location>
        <begin position="256"/>
        <end position="276"/>
    </location>
</feature>
<organism evidence="3 4">
    <name type="scientific">Seminavis robusta</name>
    <dbReference type="NCBI Taxonomy" id="568900"/>
    <lineage>
        <taxon>Eukaryota</taxon>
        <taxon>Sar</taxon>
        <taxon>Stramenopiles</taxon>
        <taxon>Ochrophyta</taxon>
        <taxon>Bacillariophyta</taxon>
        <taxon>Bacillariophyceae</taxon>
        <taxon>Bacillariophycidae</taxon>
        <taxon>Naviculales</taxon>
        <taxon>Naviculaceae</taxon>
        <taxon>Seminavis</taxon>
    </lineage>
</organism>
<accession>A0A9N8EJI4</accession>
<evidence type="ECO:0000313" key="3">
    <source>
        <dbReference type="EMBL" id="CAB9522242.1"/>
    </source>
</evidence>
<proteinExistence type="predicted"/>
<gene>
    <name evidence="3" type="ORF">SEMRO_1283_G259050.1</name>
</gene>